<feature type="region of interest" description="Disordered" evidence="1">
    <location>
        <begin position="571"/>
        <end position="614"/>
    </location>
</feature>
<evidence type="ECO:0000256" key="1">
    <source>
        <dbReference type="SAM" id="MobiDB-lite"/>
    </source>
</evidence>
<proteinExistence type="predicted"/>
<dbReference type="SUPFAM" id="SSF54001">
    <property type="entry name" value="Cysteine proteinases"/>
    <property type="match status" value="1"/>
</dbReference>
<dbReference type="EMBL" id="WAAO01000001">
    <property type="protein sequence ID" value="KAB1867232.1"/>
    <property type="molecule type" value="Genomic_DNA"/>
</dbReference>
<keyword evidence="2" id="KW-0812">Transmembrane</keyword>
<dbReference type="Pfam" id="PF01841">
    <property type="entry name" value="Transglut_core"/>
    <property type="match status" value="1"/>
</dbReference>
<dbReference type="InterPro" id="IPR038765">
    <property type="entry name" value="Papain-like_cys_pep_sf"/>
</dbReference>
<feature type="transmembrane region" description="Helical" evidence="2">
    <location>
        <begin position="183"/>
        <end position="201"/>
    </location>
</feature>
<dbReference type="InterPro" id="IPR002931">
    <property type="entry name" value="Transglutaminase-like"/>
</dbReference>
<feature type="transmembrane region" description="Helical" evidence="2">
    <location>
        <begin position="207"/>
        <end position="225"/>
    </location>
</feature>
<name>A0ABQ6VAW5_9MICO</name>
<keyword evidence="2" id="KW-1133">Transmembrane helix</keyword>
<evidence type="ECO:0000256" key="2">
    <source>
        <dbReference type="SAM" id="Phobius"/>
    </source>
</evidence>
<feature type="compositionally biased region" description="Low complexity" evidence="1">
    <location>
        <begin position="585"/>
        <end position="595"/>
    </location>
</feature>
<evidence type="ECO:0000259" key="3">
    <source>
        <dbReference type="SMART" id="SM00460"/>
    </source>
</evidence>
<dbReference type="PANTHER" id="PTHR42736:SF1">
    <property type="entry name" value="PROTEIN-GLUTAMINE GAMMA-GLUTAMYLTRANSFERASE"/>
    <property type="match status" value="1"/>
</dbReference>
<feature type="transmembrane region" description="Helical" evidence="2">
    <location>
        <begin position="64"/>
        <end position="88"/>
    </location>
</feature>
<feature type="transmembrane region" description="Helical" evidence="2">
    <location>
        <begin position="38"/>
        <end position="58"/>
    </location>
</feature>
<feature type="domain" description="Transglutaminase-like" evidence="3">
    <location>
        <begin position="485"/>
        <end position="560"/>
    </location>
</feature>
<evidence type="ECO:0000313" key="5">
    <source>
        <dbReference type="Proteomes" id="UP000478836"/>
    </source>
</evidence>
<dbReference type="Gene3D" id="3.10.620.30">
    <property type="match status" value="1"/>
</dbReference>
<dbReference type="InterPro" id="IPR052901">
    <property type="entry name" value="Bact_TGase-like"/>
</dbReference>
<evidence type="ECO:0000313" key="4">
    <source>
        <dbReference type="EMBL" id="KAB1867232.1"/>
    </source>
</evidence>
<keyword evidence="2" id="KW-0472">Membrane</keyword>
<feature type="transmembrane region" description="Helical" evidence="2">
    <location>
        <begin position="156"/>
        <end position="174"/>
    </location>
</feature>
<comment type="caution">
    <text evidence="4">The sequence shown here is derived from an EMBL/GenBank/DDBJ whole genome shotgun (WGS) entry which is preliminary data.</text>
</comment>
<feature type="region of interest" description="Disordered" evidence="1">
    <location>
        <begin position="1"/>
        <end position="33"/>
    </location>
</feature>
<dbReference type="GeneID" id="77475878"/>
<dbReference type="Pfam" id="PF11992">
    <property type="entry name" value="TgpA_N"/>
    <property type="match status" value="1"/>
</dbReference>
<feature type="transmembrane region" description="Helical" evidence="2">
    <location>
        <begin position="623"/>
        <end position="643"/>
    </location>
</feature>
<organism evidence="4 5">
    <name type="scientific">Microbacterium algeriense</name>
    <dbReference type="NCBI Taxonomy" id="2615184"/>
    <lineage>
        <taxon>Bacteria</taxon>
        <taxon>Bacillati</taxon>
        <taxon>Actinomycetota</taxon>
        <taxon>Actinomycetes</taxon>
        <taxon>Micrococcales</taxon>
        <taxon>Microbacteriaceae</taxon>
        <taxon>Microbacterium</taxon>
    </lineage>
</organism>
<protein>
    <submittedName>
        <fullName evidence="4">Transglutaminase domain-containing protein</fullName>
    </submittedName>
</protein>
<dbReference type="PANTHER" id="PTHR42736">
    <property type="entry name" value="PROTEIN-GLUTAMINE GAMMA-GLUTAMYLTRANSFERASE"/>
    <property type="match status" value="1"/>
</dbReference>
<dbReference type="RefSeq" id="WP_151458826.1">
    <property type="nucleotide sequence ID" value="NZ_WAAO01000001.1"/>
</dbReference>
<dbReference type="InterPro" id="IPR021878">
    <property type="entry name" value="TgpA_N"/>
</dbReference>
<reference evidence="5" key="1">
    <citation type="submission" date="2019-09" db="EMBL/GenBank/DDBJ databases">
        <title>Whole genome sequencing of Microbacterium maritypicum.</title>
        <authorList>
            <person name="Lenchi N."/>
        </authorList>
    </citation>
    <scope>NUCLEOTIDE SEQUENCE [LARGE SCALE GENOMIC DNA]</scope>
    <source>
        <strain evidence="5">G1</strain>
    </source>
</reference>
<dbReference type="SMART" id="SM00460">
    <property type="entry name" value="TGc"/>
    <property type="match status" value="1"/>
</dbReference>
<gene>
    <name evidence="4" type="ORF">F6A08_05420</name>
</gene>
<accession>A0ABQ6VAW5</accession>
<feature type="transmembrane region" description="Helical" evidence="2">
    <location>
        <begin position="100"/>
        <end position="126"/>
    </location>
</feature>
<keyword evidence="5" id="KW-1185">Reference proteome</keyword>
<feature type="transmembrane region" description="Helical" evidence="2">
    <location>
        <begin position="237"/>
        <end position="258"/>
    </location>
</feature>
<dbReference type="Proteomes" id="UP000478836">
    <property type="component" value="Unassembled WGS sequence"/>
</dbReference>
<sequence>MRSPHGRGPAMFRAERLPASAPPRTPPRWHRDHEDPTGVVAPGALAAVSALVAVWPYTSVIAPGAWSFTVLVVVVAVAGTGMLARWLLRRHGEVLRDLGAFAAQVLIAVAVLTQLIAGDTAVLGFIPTSTTAALLGTLAPAAWEAVVFGSAPLDPSPALAAAMGAGFAVVAILLDQLVAHRSAVLAVLLMGAVGAVPMIITLGDTNVVWFVLFGVVALLVFRFTARRHPEAPLRSSTSLALGVGAAALAATVAIAPVLPLSTSLAGSGVGVTVDASLRLGDDLRQPNPVEVLTVATEGETAPYLRLTTLSRFDGRVWHPDEGDLQSQQDGFGAPEWGEDIPTEEQNTSVRILRMSSSWLPVPYPATAVQGLSGSWRVSPDNRTLFSRSADAVGNDYTVTASRPIPTLEQIRAIDAAPPAADPDAEPVELPGIIAELAADVTADEDTDYDRLVVLQNWFRAQFAYSLETPVEEGFDGTGAEAVARFLEERSGYCVHFAGAFALMAESLDMQVRIVVGYLPGSLTDEKRGSESVFSVTSDQLHSWPEVLFPGVGWVPFEPTASLGVPTAFRAAVAQGGGPGGPSTPAPTTAPQTEETSGPEIDRSDAGGDSASGQELRRLDPMPVLLTALGAVVILLIPALLRFVERSRRIARSRRGDPAAAWAELRDTLIDLRIPVSDADTPRVRAAGLVRDSGADPRALRRLTDAVEQANYARSGTVDDDLAEPLREVLIGLRRSVDGPTQFRAAVLPRSLYATRAAEPGVAV</sequence>